<evidence type="ECO:0000256" key="8">
    <source>
        <dbReference type="ARBA" id="ARBA00024069"/>
    </source>
</evidence>
<evidence type="ECO:0000256" key="7">
    <source>
        <dbReference type="ARBA" id="ARBA00023264"/>
    </source>
</evidence>
<dbReference type="Gene3D" id="3.40.718.10">
    <property type="entry name" value="Isopropylmalate Dehydrogenase"/>
    <property type="match status" value="1"/>
</dbReference>
<keyword evidence="5 10" id="KW-0443">Lipid metabolism</keyword>
<dbReference type="KEGG" id="dtr:RSDT_0846"/>
<dbReference type="RefSeq" id="WP_096399870.1">
    <property type="nucleotide sequence ID" value="NZ_AP017368.1"/>
</dbReference>
<comment type="similarity">
    <text evidence="10">Belongs to the PlsX family.</text>
</comment>
<evidence type="ECO:0000256" key="3">
    <source>
        <dbReference type="ARBA" id="ARBA00022516"/>
    </source>
</evidence>
<evidence type="ECO:0000256" key="1">
    <source>
        <dbReference type="ARBA" id="ARBA00001232"/>
    </source>
</evidence>
<evidence type="ECO:0000313" key="12">
    <source>
        <dbReference type="Proteomes" id="UP000242645"/>
    </source>
</evidence>
<keyword evidence="6 10" id="KW-0594">Phospholipid biosynthesis</keyword>
<protein>
    <recommendedName>
        <fullName evidence="8 10">Phosphate acyltransferase</fullName>
        <ecNumber evidence="8 10">2.3.1.274</ecNumber>
    </recommendedName>
    <alternativeName>
        <fullName evidence="10">Acyl-ACP phosphotransacylase</fullName>
    </alternativeName>
    <alternativeName>
        <fullName evidence="10">Acyl-[acyl-carrier-protein]--phosphate acyltransferase</fullName>
    </alternativeName>
    <alternativeName>
        <fullName evidence="10">Phosphate-acyl-ACP acyltransferase</fullName>
    </alternativeName>
</protein>
<comment type="catalytic activity">
    <reaction evidence="1 10">
        <text>a fatty acyl-[ACP] + phosphate = an acyl phosphate + holo-[ACP]</text>
        <dbReference type="Rhea" id="RHEA:42292"/>
        <dbReference type="Rhea" id="RHEA-COMP:9685"/>
        <dbReference type="Rhea" id="RHEA-COMP:14125"/>
        <dbReference type="ChEBI" id="CHEBI:43474"/>
        <dbReference type="ChEBI" id="CHEBI:59918"/>
        <dbReference type="ChEBI" id="CHEBI:64479"/>
        <dbReference type="ChEBI" id="CHEBI:138651"/>
        <dbReference type="EC" id="2.3.1.274"/>
    </reaction>
</comment>
<keyword evidence="12" id="KW-1185">Reference proteome</keyword>
<proteinExistence type="inferred from homology"/>
<dbReference type="GO" id="GO:0005737">
    <property type="term" value="C:cytoplasm"/>
    <property type="evidence" value="ECO:0007669"/>
    <property type="project" value="UniProtKB-SubCell"/>
</dbReference>
<dbReference type="GO" id="GO:0008654">
    <property type="term" value="P:phospholipid biosynthetic process"/>
    <property type="evidence" value="ECO:0007669"/>
    <property type="project" value="UniProtKB-KW"/>
</dbReference>
<dbReference type="PANTHER" id="PTHR30100">
    <property type="entry name" value="FATTY ACID/PHOSPHOLIPID SYNTHESIS PROTEIN PLSX"/>
    <property type="match status" value="1"/>
</dbReference>
<dbReference type="Pfam" id="PF02504">
    <property type="entry name" value="FA_synthesis"/>
    <property type="match status" value="1"/>
</dbReference>
<dbReference type="Proteomes" id="UP000242645">
    <property type="component" value="Chromosome"/>
</dbReference>
<accession>A0A1J1DYZ9</accession>
<reference evidence="11 12" key="1">
    <citation type="journal article" date="2017" name="ISME J.">
        <title>Genome of 'Ca. Desulfovibrio trichonymphae', an H2-oxidizing bacterium in a tripartite symbiotic system within a protist cell in the termite gut.</title>
        <authorList>
            <person name="Kuwahara H."/>
            <person name="Yuki M."/>
            <person name="Izawa K."/>
            <person name="Ohkuma M."/>
            <person name="Hongoh Y."/>
        </authorList>
    </citation>
    <scope>NUCLEOTIDE SEQUENCE [LARGE SCALE GENOMIC DNA]</scope>
    <source>
        <strain evidence="11 12">Rs-N31</strain>
    </source>
</reference>
<keyword evidence="3 10" id="KW-0444">Lipid biosynthesis</keyword>
<evidence type="ECO:0000256" key="5">
    <source>
        <dbReference type="ARBA" id="ARBA00023098"/>
    </source>
</evidence>
<dbReference type="HAMAP" id="MF_00019">
    <property type="entry name" value="PlsX"/>
    <property type="match status" value="1"/>
</dbReference>
<sequence length="344" mass="36802">MSGRPVIAVDVMGGDFGPSVVVPGAVDAARLHDAHVLLVGDTHKIEVELRKLNLADVQFDIVQADEVVHMNEKPSDVLRRKKNSSIQVGCRLVKEGTANAVVSAGHSGATVACGMFIMGRLPGVERPALATMLPTEKNPVVVLDVGANVDCRPYHLFQFGLMGDAFARDILGYAAPRVCILSIGEEEGKGNSQVKEAYELLKLAQNINFVGNAEGRDIFVGDIDVVICDGFVGNVVIKMSEGLAASLTRMVKRVFMSGVLPALGGMLARKAFRRFARTIDYTEYGGAPLLGLQGLAIVCHGRSDACAIRNAAKMAAAYVRKNANSRLAEIILANEELTRFSRAV</sequence>
<comment type="function">
    <text evidence="10">Catalyzes the reversible formation of acyl-phosphate (acyl-PO(4)) from acyl-[acyl-carrier-protein] (acyl-ACP). This enzyme utilizes acyl-ACP as fatty acyl donor, but not acyl-CoA.</text>
</comment>
<dbReference type="OrthoDB" id="9806408at2"/>
<dbReference type="EC" id="2.3.1.274" evidence="8 10"/>
<dbReference type="InterPro" id="IPR012281">
    <property type="entry name" value="Phospholipid_synth_PlsX-like"/>
</dbReference>
<keyword evidence="4 10" id="KW-0808">Transferase</keyword>
<dbReference type="NCBIfam" id="TIGR00182">
    <property type="entry name" value="plsX"/>
    <property type="match status" value="1"/>
</dbReference>
<dbReference type="PIRSF" id="PIRSF002465">
    <property type="entry name" value="Phsphlp_syn_PlsX"/>
    <property type="match status" value="1"/>
</dbReference>
<dbReference type="PANTHER" id="PTHR30100:SF1">
    <property type="entry name" value="PHOSPHATE ACYLTRANSFERASE"/>
    <property type="match status" value="1"/>
</dbReference>
<comment type="pathway">
    <text evidence="10">Lipid metabolism; phospholipid metabolism.</text>
</comment>
<dbReference type="SUPFAM" id="SSF53659">
    <property type="entry name" value="Isocitrate/Isopropylmalate dehydrogenase-like"/>
    <property type="match status" value="1"/>
</dbReference>
<dbReference type="GO" id="GO:0006633">
    <property type="term" value="P:fatty acid biosynthetic process"/>
    <property type="evidence" value="ECO:0007669"/>
    <property type="project" value="UniProtKB-UniRule"/>
</dbReference>
<evidence type="ECO:0000256" key="6">
    <source>
        <dbReference type="ARBA" id="ARBA00023209"/>
    </source>
</evidence>
<comment type="subcellular location">
    <subcellularLocation>
        <location evidence="10">Cytoplasm</location>
    </subcellularLocation>
    <text evidence="10">Associated with the membrane possibly through PlsY.</text>
</comment>
<comment type="subunit">
    <text evidence="9 10">Homodimer. Probably interacts with PlsY.</text>
</comment>
<dbReference type="UniPathway" id="UPA00085"/>
<keyword evidence="11" id="KW-0012">Acyltransferase</keyword>
<evidence type="ECO:0000256" key="10">
    <source>
        <dbReference type="HAMAP-Rule" id="MF_00019"/>
    </source>
</evidence>
<dbReference type="AlphaFoldDB" id="A0A1J1DYZ9"/>
<gene>
    <name evidence="11" type="primary">PlsX</name>
    <name evidence="10" type="synonym">plsX</name>
    <name evidence="11" type="ORF">RSDT_0846</name>
</gene>
<evidence type="ECO:0000256" key="2">
    <source>
        <dbReference type="ARBA" id="ARBA00022490"/>
    </source>
</evidence>
<evidence type="ECO:0000313" key="11">
    <source>
        <dbReference type="EMBL" id="BAV92358.1"/>
    </source>
</evidence>
<organism evidence="11 12">
    <name type="scientific">Candidatus Desulfovibrio trichonymphae</name>
    <dbReference type="NCBI Taxonomy" id="1725232"/>
    <lineage>
        <taxon>Bacteria</taxon>
        <taxon>Pseudomonadati</taxon>
        <taxon>Thermodesulfobacteriota</taxon>
        <taxon>Desulfovibrionia</taxon>
        <taxon>Desulfovibrionales</taxon>
        <taxon>Desulfovibrionaceae</taxon>
        <taxon>Desulfovibrio</taxon>
    </lineage>
</organism>
<dbReference type="GO" id="GO:0043811">
    <property type="term" value="F:phosphate:acyl-[acyl carrier protein] acyltransferase activity"/>
    <property type="evidence" value="ECO:0007669"/>
    <property type="project" value="UniProtKB-UniRule"/>
</dbReference>
<evidence type="ECO:0000256" key="9">
    <source>
        <dbReference type="ARBA" id="ARBA00046608"/>
    </source>
</evidence>
<evidence type="ECO:0000256" key="4">
    <source>
        <dbReference type="ARBA" id="ARBA00022679"/>
    </source>
</evidence>
<name>A0A1J1DYZ9_9BACT</name>
<dbReference type="EMBL" id="AP017368">
    <property type="protein sequence ID" value="BAV92358.1"/>
    <property type="molecule type" value="Genomic_DNA"/>
</dbReference>
<keyword evidence="2 10" id="KW-0963">Cytoplasm</keyword>
<keyword evidence="7 10" id="KW-1208">Phospholipid metabolism</keyword>
<dbReference type="InterPro" id="IPR003664">
    <property type="entry name" value="FA_synthesis"/>
</dbReference>